<sequence>MVVRGVVRRRIVGRSLLVVGGVALGVVVLTGCGSSELESAPVERKSFAFDGDTLEVETDDSEIVLVAADVQDVEVARQVDGWGVFGSGPEPVWRLEDGKLSLRVECEAMISDCESRHEVRVPRGVAVTASGDNGDLTAEGFTSPLRLTSDNGTVSTRDVTGTLDLTSNNGDIRVEGRTPARVTARAENGDLRLVLDRAPEKVDLVNDNGGVVIEVPGGATAYDVDAQSANGEVSVDVPTDPRSTRKVGVRASYGDIRVRAMN</sequence>
<accession>A0ABT0IK25</accession>
<keyword evidence="3" id="KW-1185">Reference proteome</keyword>
<comment type="caution">
    <text evidence="2">The sequence shown here is derived from an EMBL/GenBank/DDBJ whole genome shotgun (WGS) entry which is preliminary data.</text>
</comment>
<organism evidence="2 3">
    <name type="scientific">Streptomyces lichenis</name>
    <dbReference type="NCBI Taxonomy" id="2306967"/>
    <lineage>
        <taxon>Bacteria</taxon>
        <taxon>Bacillati</taxon>
        <taxon>Actinomycetota</taxon>
        <taxon>Actinomycetes</taxon>
        <taxon>Kitasatosporales</taxon>
        <taxon>Streptomycetaceae</taxon>
        <taxon>Streptomyces</taxon>
    </lineage>
</organism>
<dbReference type="PROSITE" id="PS51257">
    <property type="entry name" value="PROKAR_LIPOPROTEIN"/>
    <property type="match status" value="1"/>
</dbReference>
<evidence type="ECO:0000259" key="1">
    <source>
        <dbReference type="Pfam" id="PF13349"/>
    </source>
</evidence>
<dbReference type="Pfam" id="PF13349">
    <property type="entry name" value="DUF4097"/>
    <property type="match status" value="1"/>
</dbReference>
<dbReference type="EMBL" id="JALPTH010000050">
    <property type="protein sequence ID" value="MCK8681688.1"/>
    <property type="molecule type" value="Genomic_DNA"/>
</dbReference>
<protein>
    <submittedName>
        <fullName evidence="2">DUF4097 domain-containing protein</fullName>
    </submittedName>
</protein>
<gene>
    <name evidence="2" type="ORF">M1O15_30675</name>
</gene>
<feature type="domain" description="DUF4097" evidence="1">
    <location>
        <begin position="126"/>
        <end position="198"/>
    </location>
</feature>
<reference evidence="2 3" key="1">
    <citation type="submission" date="2022-04" db="EMBL/GenBank/DDBJ databases">
        <title>Streptomyces sp. nov. LCR6-01 isolated from Lichen of Dirinaria sp.</title>
        <authorList>
            <person name="Kanchanasin P."/>
            <person name="Tanasupawat S."/>
            <person name="Phongsopitanun W."/>
        </authorList>
    </citation>
    <scope>NUCLEOTIDE SEQUENCE [LARGE SCALE GENOMIC DNA]</scope>
    <source>
        <strain evidence="2 3">LCR6-01</strain>
    </source>
</reference>
<dbReference type="Proteomes" id="UP001522868">
    <property type="component" value="Unassembled WGS sequence"/>
</dbReference>
<name>A0ABT0IK25_9ACTN</name>
<evidence type="ECO:0000313" key="3">
    <source>
        <dbReference type="Proteomes" id="UP001522868"/>
    </source>
</evidence>
<dbReference type="RefSeq" id="WP_248637514.1">
    <property type="nucleotide sequence ID" value="NZ_JALPTH010000050.1"/>
</dbReference>
<proteinExistence type="predicted"/>
<dbReference type="InterPro" id="IPR025164">
    <property type="entry name" value="Toastrack_DUF4097"/>
</dbReference>
<evidence type="ECO:0000313" key="2">
    <source>
        <dbReference type="EMBL" id="MCK8681688.1"/>
    </source>
</evidence>